<name>A0A176VDZ7_MARPO</name>
<dbReference type="AlphaFoldDB" id="A0A176VDZ7"/>
<keyword evidence="1" id="KW-1133">Transmembrane helix</keyword>
<evidence type="ECO:0000313" key="2">
    <source>
        <dbReference type="EMBL" id="OAE18612.1"/>
    </source>
</evidence>
<organism evidence="2 3">
    <name type="scientific">Marchantia polymorpha subsp. ruderalis</name>
    <dbReference type="NCBI Taxonomy" id="1480154"/>
    <lineage>
        <taxon>Eukaryota</taxon>
        <taxon>Viridiplantae</taxon>
        <taxon>Streptophyta</taxon>
        <taxon>Embryophyta</taxon>
        <taxon>Marchantiophyta</taxon>
        <taxon>Marchantiopsida</taxon>
        <taxon>Marchantiidae</taxon>
        <taxon>Marchantiales</taxon>
        <taxon>Marchantiaceae</taxon>
        <taxon>Marchantia</taxon>
    </lineage>
</organism>
<comment type="caution">
    <text evidence="2">The sequence shown here is derived from an EMBL/GenBank/DDBJ whole genome shotgun (WGS) entry which is preliminary data.</text>
</comment>
<keyword evidence="3" id="KW-1185">Reference proteome</keyword>
<evidence type="ECO:0000256" key="1">
    <source>
        <dbReference type="SAM" id="Phobius"/>
    </source>
</evidence>
<keyword evidence="1" id="KW-0472">Membrane</keyword>
<evidence type="ECO:0000313" key="3">
    <source>
        <dbReference type="Proteomes" id="UP000077202"/>
    </source>
</evidence>
<feature type="transmembrane region" description="Helical" evidence="1">
    <location>
        <begin position="100"/>
        <end position="119"/>
    </location>
</feature>
<sequence length="150" mass="16230">MTMKGTTYVTPIKVMIEFDGQLDDFTESEGHGAKAKAKVHGVFDNMHPQPSPDLKLENGLYKARQGKARPGQAREHMCDSSSLLSFFVPSRKGRPGGCLLALRFLSFLALAFCFLGRSACLPGGRAKAKDEDGDLCGGGALFPEGQKMDF</sequence>
<protein>
    <submittedName>
        <fullName evidence="2">Uncharacterized protein</fullName>
    </submittedName>
</protein>
<gene>
    <name evidence="2" type="ORF">AXG93_1923s1690</name>
</gene>
<dbReference type="EMBL" id="LVLJ01004028">
    <property type="protein sequence ID" value="OAE18612.1"/>
    <property type="molecule type" value="Genomic_DNA"/>
</dbReference>
<keyword evidence="1" id="KW-0812">Transmembrane</keyword>
<reference evidence="2" key="1">
    <citation type="submission" date="2016-03" db="EMBL/GenBank/DDBJ databases">
        <title>Mechanisms controlling the formation of the plant cell surface in tip-growing cells are functionally conserved among land plants.</title>
        <authorList>
            <person name="Honkanen S."/>
            <person name="Jones V.A."/>
            <person name="Morieri G."/>
            <person name="Champion C."/>
            <person name="Hetherington A.J."/>
            <person name="Kelly S."/>
            <person name="Saint-Marcoux D."/>
            <person name="Proust H."/>
            <person name="Prescott H."/>
            <person name="Dolan L."/>
        </authorList>
    </citation>
    <scope>NUCLEOTIDE SEQUENCE [LARGE SCALE GENOMIC DNA]</scope>
    <source>
        <tissue evidence="2">Whole gametophyte</tissue>
    </source>
</reference>
<dbReference type="Proteomes" id="UP000077202">
    <property type="component" value="Unassembled WGS sequence"/>
</dbReference>
<proteinExistence type="predicted"/>
<accession>A0A176VDZ7</accession>